<keyword evidence="5" id="KW-0456">Lyase</keyword>
<name>T1IXP3_STRMM</name>
<dbReference type="Pfam" id="PF00278">
    <property type="entry name" value="Orn_DAP_Arg_deC"/>
    <property type="match status" value="1"/>
</dbReference>
<keyword evidence="16" id="KW-1185">Reference proteome</keyword>
<dbReference type="PRINTS" id="PR01182">
    <property type="entry name" value="ORNDCRBXLASE"/>
</dbReference>
<accession>T1IXP3</accession>
<dbReference type="FunFam" id="2.40.37.10:FF:000005">
    <property type="entry name" value="Ornithine decarboxylase"/>
    <property type="match status" value="1"/>
</dbReference>
<dbReference type="InterPro" id="IPR022644">
    <property type="entry name" value="De-COase2_N"/>
</dbReference>
<dbReference type="FunFam" id="3.20.20.10:FF:000005">
    <property type="entry name" value="Ornithine decarboxylase"/>
    <property type="match status" value="1"/>
</dbReference>
<comment type="catalytic activity">
    <reaction evidence="10">
        <text>L-ornithine + H(+) = putrescine + CO2</text>
        <dbReference type="Rhea" id="RHEA:22964"/>
        <dbReference type="ChEBI" id="CHEBI:15378"/>
        <dbReference type="ChEBI" id="CHEBI:16526"/>
        <dbReference type="ChEBI" id="CHEBI:46911"/>
        <dbReference type="ChEBI" id="CHEBI:326268"/>
        <dbReference type="EC" id="4.1.1.17"/>
    </reaction>
</comment>
<dbReference type="CDD" id="cd00622">
    <property type="entry name" value="PLPDE_III_ODC"/>
    <property type="match status" value="1"/>
</dbReference>
<dbReference type="HOGENOM" id="CLU_026444_1_1_1"/>
<evidence type="ECO:0000256" key="11">
    <source>
        <dbReference type="PIRSR" id="PIRSR600183-50"/>
    </source>
</evidence>
<evidence type="ECO:0000256" key="2">
    <source>
        <dbReference type="ARBA" id="ARBA00008872"/>
    </source>
</evidence>
<dbReference type="GO" id="GO:0005737">
    <property type="term" value="C:cytoplasm"/>
    <property type="evidence" value="ECO:0007669"/>
    <property type="project" value="TreeGrafter"/>
</dbReference>
<dbReference type="EC" id="4.1.1.17" evidence="7"/>
<dbReference type="SUPFAM" id="SSF51419">
    <property type="entry name" value="PLP-binding barrel"/>
    <property type="match status" value="1"/>
</dbReference>
<comment type="pathway">
    <text evidence="6">Amine and polyamine biosynthesis; putrescine biosynthesis via L-ornithine pathway; putrescine from L-ornithine: step 1/1.</text>
</comment>
<feature type="domain" description="Orn/DAP/Arg decarboxylase 2 N-terminal" evidence="14">
    <location>
        <begin position="161"/>
        <end position="395"/>
    </location>
</feature>
<dbReference type="PhylomeDB" id="T1IXP3"/>
<comment type="function">
    <text evidence="8">Catalyzes the first and rate-limiting step of polyamine biosynthesis that converts ornithine into putrescine, which is the precursor for the polyamines, spermidine and spermine. Polyamines are essential for cell proliferation and are implicated in cellular processes, ranging from DNA replication to apoptosis.</text>
</comment>
<dbReference type="OMA" id="SFFVCDL"/>
<evidence type="ECO:0000256" key="12">
    <source>
        <dbReference type="RuleBase" id="RU003737"/>
    </source>
</evidence>
<reference evidence="16" key="1">
    <citation type="submission" date="2011-05" db="EMBL/GenBank/DDBJ databases">
        <authorList>
            <person name="Richards S.R."/>
            <person name="Qu J."/>
            <person name="Jiang H."/>
            <person name="Jhangiani S.N."/>
            <person name="Agravi P."/>
            <person name="Goodspeed R."/>
            <person name="Gross S."/>
            <person name="Mandapat C."/>
            <person name="Jackson L."/>
            <person name="Mathew T."/>
            <person name="Pu L."/>
            <person name="Thornton R."/>
            <person name="Saada N."/>
            <person name="Wilczek-Boney K.B."/>
            <person name="Lee S."/>
            <person name="Kovar C."/>
            <person name="Wu Y."/>
            <person name="Scherer S.E."/>
            <person name="Worley K.C."/>
            <person name="Muzny D.M."/>
            <person name="Gibbs R."/>
        </authorList>
    </citation>
    <scope>NUCLEOTIDE SEQUENCE</scope>
    <source>
        <strain evidence="16">Brora</strain>
    </source>
</reference>
<evidence type="ECO:0000259" key="13">
    <source>
        <dbReference type="Pfam" id="PF00278"/>
    </source>
</evidence>
<evidence type="ECO:0000313" key="16">
    <source>
        <dbReference type="Proteomes" id="UP000014500"/>
    </source>
</evidence>
<dbReference type="PANTHER" id="PTHR11482">
    <property type="entry name" value="ARGININE/DIAMINOPIMELATE/ORNITHINE DECARBOXYLASE"/>
    <property type="match status" value="1"/>
</dbReference>
<dbReference type="SUPFAM" id="SSF50621">
    <property type="entry name" value="Alanine racemase C-terminal domain-like"/>
    <property type="match status" value="1"/>
</dbReference>
<dbReference type="GO" id="GO:0004586">
    <property type="term" value="F:ornithine decarboxylase activity"/>
    <property type="evidence" value="ECO:0007669"/>
    <property type="project" value="UniProtKB-EC"/>
</dbReference>
<feature type="domain" description="Orn/DAP/Arg decarboxylase 2 C-terminal" evidence="13">
    <location>
        <begin position="155"/>
        <end position="494"/>
    </location>
</feature>
<evidence type="ECO:0000259" key="14">
    <source>
        <dbReference type="Pfam" id="PF02784"/>
    </source>
</evidence>
<evidence type="ECO:0000256" key="4">
    <source>
        <dbReference type="ARBA" id="ARBA00023115"/>
    </source>
</evidence>
<dbReference type="EnsemblMetazoa" id="SMAR005984-RA">
    <property type="protein sequence ID" value="SMAR005984-PA"/>
    <property type="gene ID" value="SMAR005984"/>
</dbReference>
<organism evidence="15 16">
    <name type="scientific">Strigamia maritima</name>
    <name type="common">European centipede</name>
    <name type="synonym">Geophilus maritimus</name>
    <dbReference type="NCBI Taxonomy" id="126957"/>
    <lineage>
        <taxon>Eukaryota</taxon>
        <taxon>Metazoa</taxon>
        <taxon>Ecdysozoa</taxon>
        <taxon>Arthropoda</taxon>
        <taxon>Myriapoda</taxon>
        <taxon>Chilopoda</taxon>
        <taxon>Pleurostigmophora</taxon>
        <taxon>Geophilomorpha</taxon>
        <taxon>Linotaeniidae</taxon>
        <taxon>Strigamia</taxon>
    </lineage>
</organism>
<evidence type="ECO:0000256" key="10">
    <source>
        <dbReference type="ARBA" id="ARBA00049127"/>
    </source>
</evidence>
<comment type="similarity">
    <text evidence="2 12">Belongs to the Orn/Lys/Arg decarboxylase class-II family.</text>
</comment>
<dbReference type="InterPro" id="IPR022653">
    <property type="entry name" value="De-COase2_pyr-phos_BS"/>
</dbReference>
<dbReference type="AlphaFoldDB" id="T1IXP3"/>
<dbReference type="PANTHER" id="PTHR11482:SF6">
    <property type="entry name" value="ORNITHINE DECARBOXYLASE 1-RELATED"/>
    <property type="match status" value="1"/>
</dbReference>
<dbReference type="Gene3D" id="3.20.20.10">
    <property type="entry name" value="Alanine racemase"/>
    <property type="match status" value="1"/>
</dbReference>
<dbReference type="PROSITE" id="PS00878">
    <property type="entry name" value="ODR_DC_2_1"/>
    <property type="match status" value="1"/>
</dbReference>
<keyword evidence="3 11" id="KW-0663">Pyridoxal phosphate</keyword>
<comment type="subunit">
    <text evidence="9">Homodimer. Only the dimer is catalytically active, as the active sites are constructed of residues from both monomers.</text>
</comment>
<dbReference type="GO" id="GO:0033387">
    <property type="term" value="P:putrescine biosynthetic process from arginine, via ornithine"/>
    <property type="evidence" value="ECO:0007669"/>
    <property type="project" value="TreeGrafter"/>
</dbReference>
<dbReference type="Proteomes" id="UP000014500">
    <property type="component" value="Unassembled WGS sequence"/>
</dbReference>
<dbReference type="eggNOG" id="KOG0622">
    <property type="taxonomic scope" value="Eukaryota"/>
</dbReference>
<dbReference type="InterPro" id="IPR002433">
    <property type="entry name" value="Orn_de-COase"/>
</dbReference>
<reference evidence="15" key="2">
    <citation type="submission" date="2015-02" db="UniProtKB">
        <authorList>
            <consortium name="EnsemblMetazoa"/>
        </authorList>
    </citation>
    <scope>IDENTIFICATION</scope>
</reference>
<keyword evidence="4" id="KW-0620">Polyamine biosynthesis</keyword>
<dbReference type="InterPro" id="IPR000183">
    <property type="entry name" value="Orn/DAP/Arg_de-COase"/>
</dbReference>
<evidence type="ECO:0000256" key="7">
    <source>
        <dbReference type="ARBA" id="ARBA00034138"/>
    </source>
</evidence>
<proteinExistence type="inferred from homology"/>
<dbReference type="Pfam" id="PF02784">
    <property type="entry name" value="Orn_Arg_deC_N"/>
    <property type="match status" value="1"/>
</dbReference>
<dbReference type="InterPro" id="IPR022643">
    <property type="entry name" value="De-COase2_C"/>
</dbReference>
<dbReference type="InterPro" id="IPR009006">
    <property type="entry name" value="Ala_racemase/Decarboxylase_C"/>
</dbReference>
<evidence type="ECO:0000313" key="15">
    <source>
        <dbReference type="EnsemblMetazoa" id="SMAR005984-PA"/>
    </source>
</evidence>
<dbReference type="Gene3D" id="2.40.37.10">
    <property type="entry name" value="Lyase, Ornithine Decarboxylase, Chain A, domain 1"/>
    <property type="match status" value="1"/>
</dbReference>
<evidence type="ECO:0000256" key="8">
    <source>
        <dbReference type="ARBA" id="ARBA00037173"/>
    </source>
</evidence>
<protein>
    <recommendedName>
        <fullName evidence="7">ornithine decarboxylase</fullName>
        <ecNumber evidence="7">4.1.1.17</ecNumber>
    </recommendedName>
</protein>
<sequence length="550" mass="61198">TPLIFFTTGIVQAIVTVLYSRPHALTPLHHRESAPRISFPLKRPIERLPYFFTRSHFTYSLAQGIIANNFLQFSLFKLQEFRQKVLLGRSGGGNLHRADFPAIPVYTLHTAAFFISIKQSSTMKIDTAVVVMDEVTSVLDVIRDLASRPEQEEAFYVVDLSDVVWKHKQWKMKMPRVEPFYAVKCNDTGPVLEVMAALGSGFDCASKFEIQKILDMGVNESRIIYANPCKTASFIKFAAKNNVSLMTFDNEAELYKVKSLFPEARLVLRIRCDAKAQCPLGVKFGIEPHKAEHLLKVAKELNLNVVGVSFHVGSGCQEANALGDAIRVSRQIFDLGEAMGFNFNILDIGGGFPGQKNAPITLDEVAFVVNEALDQYFPEGCGIRIIAEPGRYYVASAFTLCVNIIAKRASCNDMKKDQKQYMYYVNDGVYGSFNCLLYDHAEVRTIPLKGYGEGEETYLSSVWGPTCDSLDCILKEVHLPKLNIGDWLVFEDMGAYTVAAATTFNGSTLQHLVGDTADIPSMKTAKNILTENFADTNMSEAIFAEISVVD</sequence>
<evidence type="ECO:0000256" key="3">
    <source>
        <dbReference type="ARBA" id="ARBA00022898"/>
    </source>
</evidence>
<dbReference type="PRINTS" id="PR01179">
    <property type="entry name" value="ODADCRBXLASE"/>
</dbReference>
<feature type="active site" description="Proton donor" evidence="11">
    <location>
        <position position="467"/>
    </location>
</feature>
<dbReference type="EMBL" id="JH431658">
    <property type="status" value="NOT_ANNOTATED_CDS"/>
    <property type="molecule type" value="Genomic_DNA"/>
</dbReference>
<evidence type="ECO:0000256" key="9">
    <source>
        <dbReference type="ARBA" id="ARBA00046672"/>
    </source>
</evidence>
<evidence type="ECO:0000256" key="1">
    <source>
        <dbReference type="ARBA" id="ARBA00001933"/>
    </source>
</evidence>
<feature type="modified residue" description="N6-(pyridoxal phosphate)lysine" evidence="11">
    <location>
        <position position="184"/>
    </location>
</feature>
<dbReference type="InterPro" id="IPR029066">
    <property type="entry name" value="PLP-binding_barrel"/>
</dbReference>
<evidence type="ECO:0000256" key="5">
    <source>
        <dbReference type="ARBA" id="ARBA00023239"/>
    </source>
</evidence>
<evidence type="ECO:0000256" key="6">
    <source>
        <dbReference type="ARBA" id="ARBA00034115"/>
    </source>
</evidence>
<comment type="cofactor">
    <cofactor evidence="1 11">
        <name>pyridoxal 5'-phosphate</name>
        <dbReference type="ChEBI" id="CHEBI:597326"/>
    </cofactor>
</comment>
<dbReference type="STRING" id="126957.T1IXP3"/>